<dbReference type="EMBL" id="RQJO01000007">
    <property type="protein sequence ID" value="RRB06607.1"/>
    <property type="molecule type" value="Genomic_DNA"/>
</dbReference>
<dbReference type="InterPro" id="IPR011051">
    <property type="entry name" value="RmlC_Cupin_sf"/>
</dbReference>
<dbReference type="InterPro" id="IPR053146">
    <property type="entry name" value="QDO-like"/>
</dbReference>
<dbReference type="PANTHER" id="PTHR36440">
    <property type="entry name" value="PUTATIVE (AFU_ORTHOLOGUE AFUA_8G07350)-RELATED"/>
    <property type="match status" value="1"/>
</dbReference>
<gene>
    <name evidence="2" type="ORF">EHT25_02075</name>
</gene>
<dbReference type="RefSeq" id="WP_124869905.1">
    <property type="nucleotide sequence ID" value="NZ_RQJO01000007.1"/>
</dbReference>
<dbReference type="Proteomes" id="UP000271925">
    <property type="component" value="Unassembled WGS sequence"/>
</dbReference>
<reference evidence="2 3" key="1">
    <citation type="submission" date="2018-11" db="EMBL/GenBank/DDBJ databases">
        <authorList>
            <person name="Zhou Z."/>
            <person name="Wang G."/>
        </authorList>
    </citation>
    <scope>NUCLEOTIDE SEQUENCE [LARGE SCALE GENOMIC DNA]</scope>
    <source>
        <strain evidence="2 3">KCTC52004</strain>
    </source>
</reference>
<sequence length="183" mass="21192">MAHKGKEIRNPKTGQVIQFVKTKADTRGRYLELISTYEAHSKEPVPHYHPNQDEYFEVLQGELTIRLNGRLKILQPGDKLHIERNRVHSMWNASDDKTVVSWKTVPAMDTEYLLELNTGLANDDKTNAEGIPDLLQVALMMNHYDHVFRVAKPPFVVQKLVFGMLTPLAWLLGYKPYYKKYID</sequence>
<name>A0A3P1BZU8_9BACT</name>
<dbReference type="InterPro" id="IPR014710">
    <property type="entry name" value="RmlC-like_jellyroll"/>
</dbReference>
<comment type="caution">
    <text evidence="2">The sequence shown here is derived from an EMBL/GenBank/DDBJ whole genome shotgun (WGS) entry which is preliminary data.</text>
</comment>
<dbReference type="Gene3D" id="2.60.120.10">
    <property type="entry name" value="Jelly Rolls"/>
    <property type="match status" value="1"/>
</dbReference>
<dbReference type="PANTHER" id="PTHR36440:SF1">
    <property type="entry name" value="PUTATIVE (AFU_ORTHOLOGUE AFUA_8G07350)-RELATED"/>
    <property type="match status" value="1"/>
</dbReference>
<accession>A0A3P1BZU8</accession>
<dbReference type="SUPFAM" id="SSF51182">
    <property type="entry name" value="RmlC-like cupins"/>
    <property type="match status" value="1"/>
</dbReference>
<protein>
    <submittedName>
        <fullName evidence="2">Cupin domain-containing protein</fullName>
    </submittedName>
</protein>
<keyword evidence="3" id="KW-1185">Reference proteome</keyword>
<feature type="domain" description="Cupin type-2" evidence="1">
    <location>
        <begin position="36"/>
        <end position="100"/>
    </location>
</feature>
<organism evidence="2 3">
    <name type="scientific">Larkinella rosea</name>
    <dbReference type="NCBI Taxonomy" id="2025312"/>
    <lineage>
        <taxon>Bacteria</taxon>
        <taxon>Pseudomonadati</taxon>
        <taxon>Bacteroidota</taxon>
        <taxon>Cytophagia</taxon>
        <taxon>Cytophagales</taxon>
        <taxon>Spirosomataceae</taxon>
        <taxon>Larkinella</taxon>
    </lineage>
</organism>
<dbReference type="InterPro" id="IPR013096">
    <property type="entry name" value="Cupin_2"/>
</dbReference>
<evidence type="ECO:0000313" key="2">
    <source>
        <dbReference type="EMBL" id="RRB06607.1"/>
    </source>
</evidence>
<dbReference type="OrthoDB" id="72027at2"/>
<evidence type="ECO:0000313" key="3">
    <source>
        <dbReference type="Proteomes" id="UP000271925"/>
    </source>
</evidence>
<proteinExistence type="predicted"/>
<dbReference type="AlphaFoldDB" id="A0A3P1BZU8"/>
<dbReference type="Pfam" id="PF07883">
    <property type="entry name" value="Cupin_2"/>
    <property type="match status" value="1"/>
</dbReference>
<evidence type="ECO:0000259" key="1">
    <source>
        <dbReference type="Pfam" id="PF07883"/>
    </source>
</evidence>